<proteinExistence type="predicted"/>
<accession>Q2L0Y0</accession>
<dbReference type="RefSeq" id="WP_012417457.1">
    <property type="nucleotide sequence ID" value="NC_010645.1"/>
</dbReference>
<gene>
    <name evidence="2" type="ordered locus">BAV1788</name>
</gene>
<protein>
    <submittedName>
        <fullName evidence="2">Membrane protein</fullName>
    </submittedName>
</protein>
<organism evidence="2 3">
    <name type="scientific">Bordetella avium (strain 197N)</name>
    <dbReference type="NCBI Taxonomy" id="360910"/>
    <lineage>
        <taxon>Bacteria</taxon>
        <taxon>Pseudomonadati</taxon>
        <taxon>Pseudomonadota</taxon>
        <taxon>Betaproteobacteria</taxon>
        <taxon>Burkholderiales</taxon>
        <taxon>Alcaligenaceae</taxon>
        <taxon>Bordetella</taxon>
    </lineage>
</organism>
<dbReference type="Proteomes" id="UP000001977">
    <property type="component" value="Chromosome"/>
</dbReference>
<dbReference type="EMBL" id="AM167904">
    <property type="protein sequence ID" value="CAJ49396.1"/>
    <property type="molecule type" value="Genomic_DNA"/>
</dbReference>
<dbReference type="AlphaFoldDB" id="Q2L0Y0"/>
<keyword evidence="1" id="KW-1133">Transmembrane helix</keyword>
<keyword evidence="1" id="KW-0812">Transmembrane</keyword>
<name>Q2L0Y0_BORA1</name>
<dbReference type="STRING" id="360910.BAV1788"/>
<dbReference type="Pfam" id="PF10990">
    <property type="entry name" value="DUF2809"/>
    <property type="match status" value="1"/>
</dbReference>
<dbReference type="OrthoDB" id="5360192at2"/>
<keyword evidence="1" id="KW-0472">Membrane</keyword>
<dbReference type="InterPro" id="IPR021257">
    <property type="entry name" value="DUF2809"/>
</dbReference>
<feature type="transmembrane region" description="Helical" evidence="1">
    <location>
        <begin position="59"/>
        <end position="82"/>
    </location>
</feature>
<feature type="transmembrane region" description="Helical" evidence="1">
    <location>
        <begin position="102"/>
        <end position="123"/>
    </location>
</feature>
<evidence type="ECO:0000256" key="1">
    <source>
        <dbReference type="SAM" id="Phobius"/>
    </source>
</evidence>
<reference evidence="2 3" key="1">
    <citation type="journal article" date="2006" name="J. Bacteriol.">
        <title>Comparison of the genome sequence of the poultry pathogen Bordetella avium with those of B. bronchiseptica, B. pertussis, and B. parapertussis reveals extensive diversity in surface structures associated with host interaction.</title>
        <authorList>
            <person name="Sebaihia M."/>
            <person name="Preston A."/>
            <person name="Maskell D.J."/>
            <person name="Kuzmiak H."/>
            <person name="Connell T.D."/>
            <person name="King N.D."/>
            <person name="Orndorff P.E."/>
            <person name="Miyamoto D.M."/>
            <person name="Thomson N.R."/>
            <person name="Harris D."/>
            <person name="Goble A."/>
            <person name="Lord A."/>
            <person name="Murphy L."/>
            <person name="Quail M.A."/>
            <person name="Rutter S."/>
            <person name="Squares R."/>
            <person name="Squares S."/>
            <person name="Woodward J."/>
            <person name="Parkhill J."/>
            <person name="Temple L.M."/>
        </authorList>
    </citation>
    <scope>NUCLEOTIDE SEQUENCE [LARGE SCALE GENOMIC DNA]</scope>
    <source>
        <strain evidence="2 3">197N</strain>
    </source>
</reference>
<feature type="transmembrane region" description="Helical" evidence="1">
    <location>
        <begin position="34"/>
        <end position="52"/>
    </location>
</feature>
<dbReference type="GeneID" id="92935149"/>
<evidence type="ECO:0000313" key="3">
    <source>
        <dbReference type="Proteomes" id="UP000001977"/>
    </source>
</evidence>
<dbReference type="KEGG" id="bav:BAV1788"/>
<keyword evidence="3" id="KW-1185">Reference proteome</keyword>
<evidence type="ECO:0000313" key="2">
    <source>
        <dbReference type="EMBL" id="CAJ49396.1"/>
    </source>
</evidence>
<sequence length="135" mass="14745">MSIHFNGRALAVVILLSAALVVLATADRGGIARFLSDALAVVWVYFALKTFVRAHALTLAGLVFGMGVFIEMGQYLTGLWGWRLPNPVLRAVVGSAASWADVLAYAVGWLMVVMVELLARWLLRTPFLNSGRRRS</sequence>
<dbReference type="HOGENOM" id="CLU_133181_1_1_4"/>